<name>A0A3M8DVA5_9BACL</name>
<sequence>MKADKRSTKLPGSRQRKTQVQKSVHKKSTRQINRSENGHDYQEEDENETTIAPAPKDHRVLPPSPPSVQVPKHLLRSDPKQPVEDLSLPPSAPETITSEPEHPLPVSSESEVLPCLVSSSSLSSTPAVASKNDAVIYPQIKYAKKPGKTLIYTTVLDEMWEVHWEQFVQVKWNHNWSQMHCEAQMIVKDTRHDESGSMLWIHGDFMLIGVGTTTSDSILRHETVHLPFSSMVLRPATTSVKSTPASSMNLPPIPIEKWVQTGDWRVDWLAKPFHQDDAASHEEGIIQIQGRVWWFQKQLFPIYASIPISPADEA</sequence>
<dbReference type="RefSeq" id="WP_122921857.1">
    <property type="nucleotide sequence ID" value="NZ_RHHU01000001.1"/>
</dbReference>
<dbReference type="EMBL" id="RHHU01000001">
    <property type="protein sequence ID" value="RNB90917.1"/>
    <property type="molecule type" value="Genomic_DNA"/>
</dbReference>
<dbReference type="AlphaFoldDB" id="A0A3M8DVA5"/>
<reference evidence="2 3" key="1">
    <citation type="submission" date="2018-10" db="EMBL/GenBank/DDBJ databases">
        <title>Phylogenomics of Brevibacillus.</title>
        <authorList>
            <person name="Dunlap C."/>
        </authorList>
    </citation>
    <scope>NUCLEOTIDE SEQUENCE [LARGE SCALE GENOMIC DNA]</scope>
    <source>
        <strain evidence="2 3">JCM 15774</strain>
    </source>
</reference>
<organism evidence="2 3">
    <name type="scientific">Brevibacillus nitrificans</name>
    <dbReference type="NCBI Taxonomy" id="651560"/>
    <lineage>
        <taxon>Bacteria</taxon>
        <taxon>Bacillati</taxon>
        <taxon>Bacillota</taxon>
        <taxon>Bacilli</taxon>
        <taxon>Bacillales</taxon>
        <taxon>Paenibacillaceae</taxon>
        <taxon>Brevibacillus</taxon>
    </lineage>
</organism>
<evidence type="ECO:0000256" key="1">
    <source>
        <dbReference type="SAM" id="MobiDB-lite"/>
    </source>
</evidence>
<comment type="caution">
    <text evidence="2">The sequence shown here is derived from an EMBL/GenBank/DDBJ whole genome shotgun (WGS) entry which is preliminary data.</text>
</comment>
<protein>
    <submittedName>
        <fullName evidence="2">Uncharacterized protein</fullName>
    </submittedName>
</protein>
<gene>
    <name evidence="2" type="ORF">EDM59_00595</name>
</gene>
<dbReference type="Proteomes" id="UP000269573">
    <property type="component" value="Unassembled WGS sequence"/>
</dbReference>
<evidence type="ECO:0000313" key="2">
    <source>
        <dbReference type="EMBL" id="RNB90917.1"/>
    </source>
</evidence>
<feature type="compositionally biased region" description="Basic residues" evidence="1">
    <location>
        <begin position="14"/>
        <end position="29"/>
    </location>
</feature>
<keyword evidence="3" id="KW-1185">Reference proteome</keyword>
<feature type="region of interest" description="Disordered" evidence="1">
    <location>
        <begin position="1"/>
        <end position="109"/>
    </location>
</feature>
<evidence type="ECO:0000313" key="3">
    <source>
        <dbReference type="Proteomes" id="UP000269573"/>
    </source>
</evidence>
<proteinExistence type="predicted"/>
<accession>A0A3M8DVA5</accession>